<dbReference type="AlphaFoldDB" id="A0A0F9JZI0"/>
<comment type="caution">
    <text evidence="1">The sequence shown here is derived from an EMBL/GenBank/DDBJ whole genome shotgun (WGS) entry which is preliminary data.</text>
</comment>
<organism evidence="1">
    <name type="scientific">marine sediment metagenome</name>
    <dbReference type="NCBI Taxonomy" id="412755"/>
    <lineage>
        <taxon>unclassified sequences</taxon>
        <taxon>metagenomes</taxon>
        <taxon>ecological metagenomes</taxon>
    </lineage>
</organism>
<evidence type="ECO:0000313" key="1">
    <source>
        <dbReference type="EMBL" id="KKM15303.1"/>
    </source>
</evidence>
<reference evidence="1" key="1">
    <citation type="journal article" date="2015" name="Nature">
        <title>Complex archaea that bridge the gap between prokaryotes and eukaryotes.</title>
        <authorList>
            <person name="Spang A."/>
            <person name="Saw J.H."/>
            <person name="Jorgensen S.L."/>
            <person name="Zaremba-Niedzwiedzka K."/>
            <person name="Martijn J."/>
            <person name="Lind A.E."/>
            <person name="van Eijk R."/>
            <person name="Schleper C."/>
            <person name="Guy L."/>
            <person name="Ettema T.J."/>
        </authorList>
    </citation>
    <scope>NUCLEOTIDE SEQUENCE</scope>
</reference>
<gene>
    <name evidence="1" type="ORF">LCGC14_1697420</name>
</gene>
<accession>A0A0F9JZI0</accession>
<proteinExistence type="predicted"/>
<dbReference type="EMBL" id="LAZR01014939">
    <property type="protein sequence ID" value="KKM15303.1"/>
    <property type="molecule type" value="Genomic_DNA"/>
</dbReference>
<name>A0A0F9JZI0_9ZZZZ</name>
<protein>
    <submittedName>
        <fullName evidence="1">Uncharacterized protein</fullName>
    </submittedName>
</protein>
<sequence>ANVICDTYYFVKIEVVSNVPNNADEQSLSFELISNENVFITGCNTSFVDVIDFEFTNWSSVINNFNFRIKFYTDPERLNEYKTEFSGNDISGWFVDNINISSGGATINPGQAELITYRPDLLDFEANKIYYLTIHAYNGTSYILLSNSYTFKARDVQSLVYCGSYMDVPIVKNLAVMFELNDNEFVTLNLS</sequence>
<feature type="non-terminal residue" evidence="1">
    <location>
        <position position="1"/>
    </location>
</feature>